<dbReference type="Gene3D" id="3.40.47.10">
    <property type="match status" value="1"/>
</dbReference>
<name>A0A5S9ISC4_UABAM</name>
<dbReference type="GO" id="GO:0005829">
    <property type="term" value="C:cytosol"/>
    <property type="evidence" value="ECO:0007669"/>
    <property type="project" value="TreeGrafter"/>
</dbReference>
<keyword evidence="2 3" id="KW-0808">Transferase</keyword>
<dbReference type="SMART" id="SM00825">
    <property type="entry name" value="PKS_KS"/>
    <property type="match status" value="1"/>
</dbReference>
<evidence type="ECO:0000256" key="2">
    <source>
        <dbReference type="ARBA" id="ARBA00022679"/>
    </source>
</evidence>
<dbReference type="CDD" id="cd00834">
    <property type="entry name" value="KAS_I_II"/>
    <property type="match status" value="1"/>
</dbReference>
<keyword evidence="6" id="KW-1185">Reference proteome</keyword>
<organism evidence="5 6">
    <name type="scientific">Uabimicrobium amorphum</name>
    <dbReference type="NCBI Taxonomy" id="2596890"/>
    <lineage>
        <taxon>Bacteria</taxon>
        <taxon>Pseudomonadati</taxon>
        <taxon>Planctomycetota</taxon>
        <taxon>Candidatus Uabimicrobiia</taxon>
        <taxon>Candidatus Uabimicrobiales</taxon>
        <taxon>Candidatus Uabimicrobiaceae</taxon>
        <taxon>Candidatus Uabimicrobium</taxon>
    </lineage>
</organism>
<dbReference type="Pfam" id="PF02801">
    <property type="entry name" value="Ketoacyl-synt_C"/>
    <property type="match status" value="1"/>
</dbReference>
<evidence type="ECO:0000313" key="6">
    <source>
        <dbReference type="Proteomes" id="UP000326354"/>
    </source>
</evidence>
<dbReference type="PANTHER" id="PTHR11712:SF336">
    <property type="entry name" value="3-OXOACYL-[ACYL-CARRIER-PROTEIN] SYNTHASE, MITOCHONDRIAL"/>
    <property type="match status" value="1"/>
</dbReference>
<dbReference type="AlphaFoldDB" id="A0A5S9ISC4"/>
<gene>
    <name evidence="5" type="ORF">UABAM_05103</name>
</gene>
<dbReference type="PANTHER" id="PTHR11712">
    <property type="entry name" value="POLYKETIDE SYNTHASE-RELATED"/>
    <property type="match status" value="1"/>
</dbReference>
<sequence>MNRVVITGVGVINSIANDFSQLLPALRACKRNIGSVSLFPTTATYPVAEVKNFMSPSGYRTLDLAENACEEAIKDSGIDPYAFVFSTSTIGMPELEEDFLLRHEGGTQNFNYNDALSVGEFANKLARKYNIQGTTTSFSTACSSSANAIGYAFLQVQSGICDSALAGGADALCRLTYYGFQSLKVMSPVPCTPFDVNRQGMNLGEGAAFVVLETLENAQRRGAKIYAEVMGVGMSADGHHMSSPDPEGSGASLAMNRAMKNARITVQEISYVSAHGTGTILNDHTESIAINKVFQEHTRNIYVNSLKSYVGHTLGAAGAMAIAITICSMKHGYIPPTLGLRERDQACSLRMVPQEGVDVEVPYAMINAFAFGGNNTSLVLGKM</sequence>
<feature type="domain" description="Ketosynthase family 3 (KS3)" evidence="4">
    <location>
        <begin position="1"/>
        <end position="382"/>
    </location>
</feature>
<dbReference type="KEGG" id="uam:UABAM_05103"/>
<dbReference type="RefSeq" id="WP_151970760.1">
    <property type="nucleotide sequence ID" value="NZ_AP019860.1"/>
</dbReference>
<dbReference type="GO" id="GO:0004315">
    <property type="term" value="F:3-oxoacyl-[acyl-carrier-protein] synthase activity"/>
    <property type="evidence" value="ECO:0007669"/>
    <property type="project" value="InterPro"/>
</dbReference>
<dbReference type="InterPro" id="IPR014030">
    <property type="entry name" value="Ketoacyl_synth_N"/>
</dbReference>
<protein>
    <submittedName>
        <fullName evidence="5">Beta-ketoacyl synthase</fullName>
    </submittedName>
</protein>
<dbReference type="InterPro" id="IPR018201">
    <property type="entry name" value="Ketoacyl_synth_AS"/>
</dbReference>
<dbReference type="InterPro" id="IPR016039">
    <property type="entry name" value="Thiolase-like"/>
</dbReference>
<evidence type="ECO:0000259" key="4">
    <source>
        <dbReference type="PROSITE" id="PS52004"/>
    </source>
</evidence>
<dbReference type="EMBL" id="AP019860">
    <property type="protein sequence ID" value="BBM86716.1"/>
    <property type="molecule type" value="Genomic_DNA"/>
</dbReference>
<dbReference type="OrthoDB" id="292158at2"/>
<comment type="similarity">
    <text evidence="1 3">Belongs to the thiolase-like superfamily. Beta-ketoacyl-ACP synthases family.</text>
</comment>
<dbReference type="PROSITE" id="PS00606">
    <property type="entry name" value="KS3_1"/>
    <property type="match status" value="1"/>
</dbReference>
<accession>A0A5S9ISC4</accession>
<dbReference type="InterPro" id="IPR000794">
    <property type="entry name" value="Beta-ketoacyl_synthase"/>
</dbReference>
<evidence type="ECO:0000256" key="3">
    <source>
        <dbReference type="RuleBase" id="RU003694"/>
    </source>
</evidence>
<dbReference type="PROSITE" id="PS52004">
    <property type="entry name" value="KS3_2"/>
    <property type="match status" value="1"/>
</dbReference>
<evidence type="ECO:0000256" key="1">
    <source>
        <dbReference type="ARBA" id="ARBA00008467"/>
    </source>
</evidence>
<proteinExistence type="inferred from homology"/>
<dbReference type="GO" id="GO:0006633">
    <property type="term" value="P:fatty acid biosynthetic process"/>
    <property type="evidence" value="ECO:0007669"/>
    <property type="project" value="InterPro"/>
</dbReference>
<dbReference type="InterPro" id="IPR014031">
    <property type="entry name" value="Ketoacyl_synth_C"/>
</dbReference>
<dbReference type="Proteomes" id="UP000326354">
    <property type="component" value="Chromosome"/>
</dbReference>
<evidence type="ECO:0000313" key="5">
    <source>
        <dbReference type="EMBL" id="BBM86716.1"/>
    </source>
</evidence>
<dbReference type="SUPFAM" id="SSF53901">
    <property type="entry name" value="Thiolase-like"/>
    <property type="match status" value="2"/>
</dbReference>
<dbReference type="InterPro" id="IPR020841">
    <property type="entry name" value="PKS_Beta-ketoAc_synthase_dom"/>
</dbReference>
<reference evidence="5 6" key="1">
    <citation type="submission" date="2019-08" db="EMBL/GenBank/DDBJ databases">
        <title>Complete genome sequence of Candidatus Uab amorphum.</title>
        <authorList>
            <person name="Shiratori T."/>
            <person name="Suzuki S."/>
            <person name="Kakizawa Y."/>
            <person name="Ishida K."/>
        </authorList>
    </citation>
    <scope>NUCLEOTIDE SEQUENCE [LARGE SCALE GENOMIC DNA]</scope>
    <source>
        <strain evidence="5 6">SRT547</strain>
    </source>
</reference>
<dbReference type="Pfam" id="PF00109">
    <property type="entry name" value="ketoacyl-synt"/>
    <property type="match status" value="1"/>
</dbReference>